<protein>
    <recommendedName>
        <fullName evidence="1">IPT/TIG domain-containing protein</fullName>
    </recommendedName>
</protein>
<dbReference type="InterPro" id="IPR002909">
    <property type="entry name" value="IPT_dom"/>
</dbReference>
<dbReference type="OrthoDB" id="5956818at2759"/>
<sequence>MGNAYPIKFEVAIVITSISPSTLGTNGGVDIEINGKGFGKDGKELEIQLKMGSDRHDCNIHCYLKDCGPTRTYCRSPVLVDGSAELEASINGSTYTYPHVITVGIGSDPIVNTLSFQKASVKGGQKLSIA</sequence>
<dbReference type="Pfam" id="PF01833">
    <property type="entry name" value="TIG"/>
    <property type="match status" value="1"/>
</dbReference>
<name>A0A7M5VEE0_9CNID</name>
<keyword evidence="3" id="KW-1185">Reference proteome</keyword>
<dbReference type="InterPro" id="IPR013783">
    <property type="entry name" value="Ig-like_fold"/>
</dbReference>
<dbReference type="InterPro" id="IPR014756">
    <property type="entry name" value="Ig_E-set"/>
</dbReference>
<accession>A0A7M5VEE0</accession>
<dbReference type="SUPFAM" id="SSF81296">
    <property type="entry name" value="E set domains"/>
    <property type="match status" value="1"/>
</dbReference>
<evidence type="ECO:0000259" key="1">
    <source>
        <dbReference type="Pfam" id="PF01833"/>
    </source>
</evidence>
<evidence type="ECO:0000313" key="3">
    <source>
        <dbReference type="Proteomes" id="UP000594262"/>
    </source>
</evidence>
<evidence type="ECO:0000313" key="2">
    <source>
        <dbReference type="EnsemblMetazoa" id="CLYHEMP009644.1"/>
    </source>
</evidence>
<organism evidence="2 3">
    <name type="scientific">Clytia hemisphaerica</name>
    <dbReference type="NCBI Taxonomy" id="252671"/>
    <lineage>
        <taxon>Eukaryota</taxon>
        <taxon>Metazoa</taxon>
        <taxon>Cnidaria</taxon>
        <taxon>Hydrozoa</taxon>
        <taxon>Hydroidolina</taxon>
        <taxon>Leptothecata</taxon>
        <taxon>Obeliida</taxon>
        <taxon>Clytiidae</taxon>
        <taxon>Clytia</taxon>
    </lineage>
</organism>
<feature type="domain" description="IPT/TIG" evidence="1">
    <location>
        <begin position="14"/>
        <end position="96"/>
    </location>
</feature>
<dbReference type="Gene3D" id="2.60.40.10">
    <property type="entry name" value="Immunoglobulins"/>
    <property type="match status" value="1"/>
</dbReference>
<dbReference type="EnsemblMetazoa" id="CLYHEMT009644.1">
    <property type="protein sequence ID" value="CLYHEMP009644.1"/>
    <property type="gene ID" value="CLYHEMG009644"/>
</dbReference>
<proteinExistence type="predicted"/>
<dbReference type="Proteomes" id="UP000594262">
    <property type="component" value="Unplaced"/>
</dbReference>
<dbReference type="AlphaFoldDB" id="A0A7M5VEE0"/>
<reference evidence="2" key="1">
    <citation type="submission" date="2021-01" db="UniProtKB">
        <authorList>
            <consortium name="EnsemblMetazoa"/>
        </authorList>
    </citation>
    <scope>IDENTIFICATION</scope>
</reference>